<proteinExistence type="predicted"/>
<dbReference type="VEuPathDB" id="FungiDB:SI65_01687"/>
<dbReference type="EMBL" id="JXNT01000001">
    <property type="protein sequence ID" value="ODM24097.1"/>
    <property type="molecule type" value="Genomic_DNA"/>
</dbReference>
<reference evidence="1 2" key="1">
    <citation type="journal article" date="2016" name="BMC Genomics">
        <title>Comparative genomic and transcriptomic analyses of the Fuzhuan brick tea-fermentation fungus Aspergillus cristatus.</title>
        <authorList>
            <person name="Ge Y."/>
            <person name="Wang Y."/>
            <person name="Liu Y."/>
            <person name="Tan Y."/>
            <person name="Ren X."/>
            <person name="Zhang X."/>
            <person name="Hyde K.D."/>
            <person name="Liu Y."/>
            <person name="Liu Z."/>
        </authorList>
    </citation>
    <scope>NUCLEOTIDE SEQUENCE [LARGE SCALE GENOMIC DNA]</scope>
    <source>
        <strain evidence="1 2">GZAAS20.1005</strain>
    </source>
</reference>
<gene>
    <name evidence="1" type="ORF">SI65_01687</name>
</gene>
<organism evidence="1 2">
    <name type="scientific">Aspergillus cristatus</name>
    <name type="common">Chinese Fuzhuan brick tea-fermentation fungus</name>
    <name type="synonym">Eurotium cristatum</name>
    <dbReference type="NCBI Taxonomy" id="573508"/>
    <lineage>
        <taxon>Eukaryota</taxon>
        <taxon>Fungi</taxon>
        <taxon>Dikarya</taxon>
        <taxon>Ascomycota</taxon>
        <taxon>Pezizomycotina</taxon>
        <taxon>Eurotiomycetes</taxon>
        <taxon>Eurotiomycetidae</taxon>
        <taxon>Eurotiales</taxon>
        <taxon>Aspergillaceae</taxon>
        <taxon>Aspergillus</taxon>
        <taxon>Aspergillus subgen. Aspergillus</taxon>
    </lineage>
</organism>
<name>A0A1E3BT90_ASPCR</name>
<keyword evidence="2" id="KW-1185">Reference proteome</keyword>
<dbReference type="STRING" id="573508.A0A1E3BT90"/>
<evidence type="ECO:0000313" key="1">
    <source>
        <dbReference type="EMBL" id="ODM24097.1"/>
    </source>
</evidence>
<sequence length="99" mass="11106">MPTSSTSQEMELELPYAVDTFNKFSSPSNANTQFLKEDGQVLLETLLREFFTRHQMTQTFGLSLLHRHFGLKEHEALVDANSTSTPWDLRGTSTASGVV</sequence>
<dbReference type="Proteomes" id="UP000094569">
    <property type="component" value="Unassembled WGS sequence"/>
</dbReference>
<evidence type="ECO:0000313" key="2">
    <source>
        <dbReference type="Proteomes" id="UP000094569"/>
    </source>
</evidence>
<accession>A0A1E3BT90</accession>
<dbReference type="AlphaFoldDB" id="A0A1E3BT90"/>
<protein>
    <submittedName>
        <fullName evidence="1">Uncharacterized protein</fullName>
    </submittedName>
</protein>
<comment type="caution">
    <text evidence="1">The sequence shown here is derived from an EMBL/GenBank/DDBJ whole genome shotgun (WGS) entry which is preliminary data.</text>
</comment>
<dbReference type="OrthoDB" id="2322999at2759"/>